<reference evidence="1 2" key="1">
    <citation type="submission" date="2016-09" db="EMBL/GenBank/DDBJ databases">
        <title>Extensive genetic diversity and differential bi-allelic expression allows diatom success in the polar Southern Ocean.</title>
        <authorList>
            <consortium name="DOE Joint Genome Institute"/>
            <person name="Mock T."/>
            <person name="Otillar R.P."/>
            <person name="Strauss J."/>
            <person name="Dupont C."/>
            <person name="Frickenhaus S."/>
            <person name="Maumus F."/>
            <person name="Mcmullan M."/>
            <person name="Sanges R."/>
            <person name="Schmutz J."/>
            <person name="Toseland A."/>
            <person name="Valas R."/>
            <person name="Veluchamy A."/>
            <person name="Ward B.J."/>
            <person name="Allen A."/>
            <person name="Barry K."/>
            <person name="Falciatore A."/>
            <person name="Ferrante M."/>
            <person name="Fortunato A.E."/>
            <person name="Gloeckner G."/>
            <person name="Gruber A."/>
            <person name="Hipkin R."/>
            <person name="Janech M."/>
            <person name="Kroth P."/>
            <person name="Leese F."/>
            <person name="Lindquist E."/>
            <person name="Lyon B.R."/>
            <person name="Martin J."/>
            <person name="Mayer C."/>
            <person name="Parker M."/>
            <person name="Quesneville H."/>
            <person name="Raymond J."/>
            <person name="Uhlig C."/>
            <person name="Valentin K.U."/>
            <person name="Worden A.Z."/>
            <person name="Armbrust E.V."/>
            <person name="Bowler C."/>
            <person name="Green B."/>
            <person name="Moulton V."/>
            <person name="Van Oosterhout C."/>
            <person name="Grigoriev I."/>
        </authorList>
    </citation>
    <scope>NUCLEOTIDE SEQUENCE [LARGE SCALE GENOMIC DNA]</scope>
    <source>
        <strain evidence="1 2">CCMP1102</strain>
    </source>
</reference>
<evidence type="ECO:0000313" key="2">
    <source>
        <dbReference type="Proteomes" id="UP000095751"/>
    </source>
</evidence>
<protein>
    <submittedName>
        <fullName evidence="1">Uncharacterized protein</fullName>
    </submittedName>
</protein>
<dbReference type="AlphaFoldDB" id="A0A1E7F3E7"/>
<name>A0A1E7F3E7_9STRA</name>
<dbReference type="KEGG" id="fcy:FRACYDRAFT_243957"/>
<accession>A0A1E7F3E7</accession>
<evidence type="ECO:0000313" key="1">
    <source>
        <dbReference type="EMBL" id="OEU12700.1"/>
    </source>
</evidence>
<organism evidence="1 2">
    <name type="scientific">Fragilariopsis cylindrus CCMP1102</name>
    <dbReference type="NCBI Taxonomy" id="635003"/>
    <lineage>
        <taxon>Eukaryota</taxon>
        <taxon>Sar</taxon>
        <taxon>Stramenopiles</taxon>
        <taxon>Ochrophyta</taxon>
        <taxon>Bacillariophyta</taxon>
        <taxon>Bacillariophyceae</taxon>
        <taxon>Bacillariophycidae</taxon>
        <taxon>Bacillariales</taxon>
        <taxon>Bacillariaceae</taxon>
        <taxon>Fragilariopsis</taxon>
    </lineage>
</organism>
<gene>
    <name evidence="1" type="ORF">FRACYDRAFT_243957</name>
</gene>
<dbReference type="InParanoid" id="A0A1E7F3E7"/>
<proteinExistence type="predicted"/>
<sequence>MSTISAGSFLAERHTKKRRISSVVDVGGPIEDTDTAILKLLYVGFDLGKYNKDINEEQKILYITEDTIFNGKSGIMALIGDHASVEQRASKIHILCQLADLLSAFIEDEPLYI</sequence>
<dbReference type="EMBL" id="KV784364">
    <property type="protein sequence ID" value="OEU12700.1"/>
    <property type="molecule type" value="Genomic_DNA"/>
</dbReference>
<keyword evidence="2" id="KW-1185">Reference proteome</keyword>
<dbReference type="Proteomes" id="UP000095751">
    <property type="component" value="Unassembled WGS sequence"/>
</dbReference>